<dbReference type="GO" id="GO:0016405">
    <property type="term" value="F:CoA-ligase activity"/>
    <property type="evidence" value="ECO:0007669"/>
    <property type="project" value="TreeGrafter"/>
</dbReference>
<evidence type="ECO:0000256" key="4">
    <source>
        <dbReference type="ARBA" id="ARBA00023140"/>
    </source>
</evidence>
<organism evidence="6 7">
    <name type="scientific">Arctia plantaginis</name>
    <name type="common">Wood tiger moth</name>
    <name type="synonym">Phalaena plantaginis</name>
    <dbReference type="NCBI Taxonomy" id="874455"/>
    <lineage>
        <taxon>Eukaryota</taxon>
        <taxon>Metazoa</taxon>
        <taxon>Ecdysozoa</taxon>
        <taxon>Arthropoda</taxon>
        <taxon>Hexapoda</taxon>
        <taxon>Insecta</taxon>
        <taxon>Pterygota</taxon>
        <taxon>Neoptera</taxon>
        <taxon>Endopterygota</taxon>
        <taxon>Lepidoptera</taxon>
        <taxon>Glossata</taxon>
        <taxon>Ditrysia</taxon>
        <taxon>Noctuoidea</taxon>
        <taxon>Erebidae</taxon>
        <taxon>Arctiinae</taxon>
        <taxon>Arctia</taxon>
    </lineage>
</organism>
<evidence type="ECO:0000256" key="2">
    <source>
        <dbReference type="ARBA" id="ARBA00006432"/>
    </source>
</evidence>
<sequence>MNIAEEYFSNNWVHMFMNELTSRIVADSGIPSDRFHLGKIILQGLRDDPEFVMQIDGATGQSETNGSVLRRSIQCATSLRNIGLKKDDVIVLMGPNHLDLAIPLYAGFYLGLAVAPTDRTMNIYELQQSFGVTKPKVVFCQSEKVQDVQKAVKLLQIDTKVISFDKSSDTLDFAELLETYGGKVDVNNFKYVQLFFFR</sequence>
<comment type="subcellular location">
    <subcellularLocation>
        <location evidence="1">Peroxisome</location>
    </subcellularLocation>
</comment>
<dbReference type="AlphaFoldDB" id="A0A8S1AGA0"/>
<name>A0A8S1AGA0_ARCPL</name>
<feature type="domain" description="AMP-dependent synthetase/ligase" evidence="5">
    <location>
        <begin position="55"/>
        <end position="167"/>
    </location>
</feature>
<keyword evidence="4" id="KW-0576">Peroxisome</keyword>
<dbReference type="InterPro" id="IPR042099">
    <property type="entry name" value="ANL_N_sf"/>
</dbReference>
<proteinExistence type="inferred from homology"/>
<comment type="caution">
    <text evidence="6">The sequence shown here is derived from an EMBL/GenBank/DDBJ whole genome shotgun (WGS) entry which is preliminary data.</text>
</comment>
<dbReference type="SUPFAM" id="SSF56801">
    <property type="entry name" value="Acetyl-CoA synthetase-like"/>
    <property type="match status" value="1"/>
</dbReference>
<dbReference type="PANTHER" id="PTHR24096:SF149">
    <property type="entry name" value="AMP-BINDING DOMAIN-CONTAINING PROTEIN-RELATED"/>
    <property type="match status" value="1"/>
</dbReference>
<dbReference type="PANTHER" id="PTHR24096">
    <property type="entry name" value="LONG-CHAIN-FATTY-ACID--COA LIGASE"/>
    <property type="match status" value="1"/>
</dbReference>
<gene>
    <name evidence="6" type="ORF">APLA_LOCUS11209</name>
</gene>
<dbReference type="Proteomes" id="UP000494256">
    <property type="component" value="Unassembled WGS sequence"/>
</dbReference>
<evidence type="ECO:0000313" key="7">
    <source>
        <dbReference type="Proteomes" id="UP000494256"/>
    </source>
</evidence>
<reference evidence="6 7" key="1">
    <citation type="submission" date="2020-04" db="EMBL/GenBank/DDBJ databases">
        <authorList>
            <person name="Wallbank WR R."/>
            <person name="Pardo Diaz C."/>
            <person name="Kozak K."/>
            <person name="Martin S."/>
            <person name="Jiggins C."/>
            <person name="Moest M."/>
            <person name="Warren A I."/>
            <person name="Byers J.R.P. K."/>
            <person name="Montejo-Kovacevich G."/>
            <person name="Yen C E."/>
        </authorList>
    </citation>
    <scope>NUCLEOTIDE SEQUENCE [LARGE SCALE GENOMIC DNA]</scope>
</reference>
<dbReference type="Pfam" id="PF00501">
    <property type="entry name" value="AMP-binding"/>
    <property type="match status" value="1"/>
</dbReference>
<evidence type="ECO:0000313" key="6">
    <source>
        <dbReference type="EMBL" id="CAB3245693.1"/>
    </source>
</evidence>
<keyword evidence="3" id="KW-0436">Ligase</keyword>
<evidence type="ECO:0000256" key="1">
    <source>
        <dbReference type="ARBA" id="ARBA00004275"/>
    </source>
</evidence>
<dbReference type="GO" id="GO:0005777">
    <property type="term" value="C:peroxisome"/>
    <property type="evidence" value="ECO:0007669"/>
    <property type="project" value="UniProtKB-SubCell"/>
</dbReference>
<dbReference type="EMBL" id="CADEBD010000327">
    <property type="protein sequence ID" value="CAB3245693.1"/>
    <property type="molecule type" value="Genomic_DNA"/>
</dbReference>
<accession>A0A8S1AGA0</accession>
<dbReference type="InterPro" id="IPR000873">
    <property type="entry name" value="AMP-dep_synth/lig_dom"/>
</dbReference>
<evidence type="ECO:0000256" key="3">
    <source>
        <dbReference type="ARBA" id="ARBA00022598"/>
    </source>
</evidence>
<dbReference type="OrthoDB" id="8197512at2759"/>
<protein>
    <recommendedName>
        <fullName evidence="5">AMP-dependent synthetase/ligase domain-containing protein</fullName>
    </recommendedName>
</protein>
<dbReference type="Gene3D" id="3.40.50.12780">
    <property type="entry name" value="N-terminal domain of ligase-like"/>
    <property type="match status" value="1"/>
</dbReference>
<evidence type="ECO:0000259" key="5">
    <source>
        <dbReference type="Pfam" id="PF00501"/>
    </source>
</evidence>
<comment type="similarity">
    <text evidence="2">Belongs to the ATP-dependent AMP-binding enzyme family.</text>
</comment>